<dbReference type="InterPro" id="IPR001034">
    <property type="entry name" value="DeoR_HTH"/>
</dbReference>
<evidence type="ECO:0000313" key="4">
    <source>
        <dbReference type="EMBL" id="MFD0929403.1"/>
    </source>
</evidence>
<evidence type="ECO:0000256" key="2">
    <source>
        <dbReference type="ARBA" id="ARBA00023163"/>
    </source>
</evidence>
<dbReference type="Pfam" id="PF13280">
    <property type="entry name" value="WYL"/>
    <property type="match status" value="1"/>
</dbReference>
<keyword evidence="2" id="KW-0804">Transcription</keyword>
<dbReference type="InterPro" id="IPR013196">
    <property type="entry name" value="HTH_11"/>
</dbReference>
<keyword evidence="5" id="KW-1185">Reference proteome</keyword>
<comment type="caution">
    <text evidence="4">The sequence shown here is derived from an EMBL/GenBank/DDBJ whole genome shotgun (WGS) entry which is preliminary data.</text>
</comment>
<reference evidence="5" key="1">
    <citation type="journal article" date="2019" name="Int. J. Syst. Evol. Microbiol.">
        <title>The Global Catalogue of Microorganisms (GCM) 10K type strain sequencing project: providing services to taxonomists for standard genome sequencing and annotation.</title>
        <authorList>
            <consortium name="The Broad Institute Genomics Platform"/>
            <consortium name="The Broad Institute Genome Sequencing Center for Infectious Disease"/>
            <person name="Wu L."/>
            <person name="Ma J."/>
        </authorList>
    </citation>
    <scope>NUCLEOTIDE SEQUENCE [LARGE SCALE GENOMIC DNA]</scope>
    <source>
        <strain evidence="5">CCUG 59685</strain>
    </source>
</reference>
<dbReference type="EMBL" id="JBHTJW010000002">
    <property type="protein sequence ID" value="MFD0929403.1"/>
    <property type="molecule type" value="Genomic_DNA"/>
</dbReference>
<dbReference type="PANTHER" id="PTHR34580:SF3">
    <property type="entry name" value="PROTEIN PAFB"/>
    <property type="match status" value="1"/>
</dbReference>
<dbReference type="SUPFAM" id="SSF46785">
    <property type="entry name" value="Winged helix' DNA-binding domain"/>
    <property type="match status" value="1"/>
</dbReference>
<dbReference type="Gene3D" id="1.10.10.10">
    <property type="entry name" value="Winged helix-like DNA-binding domain superfamily/Winged helix DNA-binding domain"/>
    <property type="match status" value="1"/>
</dbReference>
<evidence type="ECO:0000259" key="3">
    <source>
        <dbReference type="SMART" id="SM00420"/>
    </source>
</evidence>
<dbReference type="RefSeq" id="WP_379074945.1">
    <property type="nucleotide sequence ID" value="NZ_JBHTJW010000002.1"/>
</dbReference>
<evidence type="ECO:0000313" key="5">
    <source>
        <dbReference type="Proteomes" id="UP001597106"/>
    </source>
</evidence>
<protein>
    <submittedName>
        <fullName evidence="4">Helix-turn-helix transcriptional regulator</fullName>
    </submittedName>
</protein>
<feature type="domain" description="HTH deoR-type" evidence="3">
    <location>
        <begin position="6"/>
        <end position="57"/>
    </location>
</feature>
<name>A0ABW3GG85_9PROT</name>
<dbReference type="InterPro" id="IPR036388">
    <property type="entry name" value="WH-like_DNA-bd_sf"/>
</dbReference>
<proteinExistence type="predicted"/>
<dbReference type="InterPro" id="IPR036390">
    <property type="entry name" value="WH_DNA-bd_sf"/>
</dbReference>
<accession>A0ABW3GG85</accession>
<dbReference type="InterPro" id="IPR051534">
    <property type="entry name" value="CBASS_pafABC_assoc_protein"/>
</dbReference>
<organism evidence="4 5">
    <name type="scientific">Methylophilus glucosoxydans</name>
    <dbReference type="NCBI Taxonomy" id="752553"/>
    <lineage>
        <taxon>Bacteria</taxon>
        <taxon>Pseudomonadati</taxon>
        <taxon>Pseudomonadota</taxon>
        <taxon>Betaproteobacteria</taxon>
        <taxon>Nitrosomonadales</taxon>
        <taxon>Methylophilaceae</taxon>
        <taxon>Methylophilus</taxon>
    </lineage>
</organism>
<gene>
    <name evidence="4" type="ORF">ACFQ1T_06375</name>
</gene>
<sequence length="233" mass="26360">MSRSHRLNELMQVLRRHRGSVSGAMLAQETNVSLRTIRRDIATLQAMGAKIDGAAGVGYMLKPGFLLPPMTFNEDELQALVAGAQWVSQQTDQALALGAQNALAKIGAVIPADMKLFMEDDMLYVGERPFVVDFDSGVVRYAMREQKKLKVAYINKTGDTLAYVIWPLILGFVDSRWSIAAWCELHQAFRIFLVDRIVEISELEDHYPGNRRHLSKEWRNSVCQSTDKNQYIE</sequence>
<dbReference type="SMART" id="SM00420">
    <property type="entry name" value="HTH_DEOR"/>
    <property type="match status" value="1"/>
</dbReference>
<evidence type="ECO:0000256" key="1">
    <source>
        <dbReference type="ARBA" id="ARBA00023015"/>
    </source>
</evidence>
<dbReference type="Pfam" id="PF08279">
    <property type="entry name" value="HTH_11"/>
    <property type="match status" value="1"/>
</dbReference>
<dbReference type="InterPro" id="IPR026881">
    <property type="entry name" value="WYL_dom"/>
</dbReference>
<dbReference type="PROSITE" id="PS52050">
    <property type="entry name" value="WYL"/>
    <property type="match status" value="1"/>
</dbReference>
<dbReference type="PANTHER" id="PTHR34580">
    <property type="match status" value="1"/>
</dbReference>
<dbReference type="Proteomes" id="UP001597106">
    <property type="component" value="Unassembled WGS sequence"/>
</dbReference>
<keyword evidence="1" id="KW-0805">Transcription regulation</keyword>